<dbReference type="Gene3D" id="3.30.230.10">
    <property type="match status" value="1"/>
</dbReference>
<dbReference type="EC" id="2.7.1.36" evidence="3 14"/>
<evidence type="ECO:0000256" key="1">
    <source>
        <dbReference type="ARBA" id="ARBA00004496"/>
    </source>
</evidence>
<evidence type="ECO:0000256" key="3">
    <source>
        <dbReference type="ARBA" id="ARBA00012103"/>
    </source>
</evidence>
<evidence type="ECO:0000256" key="14">
    <source>
        <dbReference type="HAMAP-Rule" id="MF_00217"/>
    </source>
</evidence>
<dbReference type="Pfam" id="PF00288">
    <property type="entry name" value="GHMP_kinases_N"/>
    <property type="match status" value="1"/>
</dbReference>
<accession>A0A7D5I831</accession>
<dbReference type="PRINTS" id="PR00959">
    <property type="entry name" value="MEVGALKINASE"/>
</dbReference>
<dbReference type="InterPro" id="IPR006205">
    <property type="entry name" value="Mev_gal_kin"/>
</dbReference>
<dbReference type="AlphaFoldDB" id="A0A7D5I831"/>
<evidence type="ECO:0000256" key="4">
    <source>
        <dbReference type="ARBA" id="ARBA00022490"/>
    </source>
</evidence>
<dbReference type="GO" id="GO:0005524">
    <property type="term" value="F:ATP binding"/>
    <property type="evidence" value="ECO:0007669"/>
    <property type="project" value="UniProtKB-UniRule"/>
</dbReference>
<comment type="cofactor">
    <cofactor evidence="14">
        <name>Mg(2+)</name>
        <dbReference type="ChEBI" id="CHEBI:18420"/>
    </cofactor>
</comment>
<evidence type="ECO:0000256" key="9">
    <source>
        <dbReference type="ARBA" id="ARBA00022840"/>
    </source>
</evidence>
<dbReference type="KEGG" id="mzi:HWN40_04235"/>
<dbReference type="SUPFAM" id="SSF54211">
    <property type="entry name" value="Ribosomal protein S5 domain 2-like"/>
    <property type="match status" value="1"/>
</dbReference>
<keyword evidence="18" id="KW-1185">Reference proteome</keyword>
<dbReference type="GO" id="GO:0019287">
    <property type="term" value="P:isopentenyl diphosphate biosynthetic process, mevalonate pathway"/>
    <property type="evidence" value="ECO:0007669"/>
    <property type="project" value="UniProtKB-UniRule"/>
</dbReference>
<comment type="catalytic activity">
    <reaction evidence="14">
        <text>(R)-mevalonate + ATP = (R)-5-phosphomevalonate + ADP + H(+)</text>
        <dbReference type="Rhea" id="RHEA:17065"/>
        <dbReference type="ChEBI" id="CHEBI:15378"/>
        <dbReference type="ChEBI" id="CHEBI:30616"/>
        <dbReference type="ChEBI" id="CHEBI:36464"/>
        <dbReference type="ChEBI" id="CHEBI:58146"/>
        <dbReference type="ChEBI" id="CHEBI:456216"/>
        <dbReference type="EC" id="2.7.1.36"/>
    </reaction>
</comment>
<dbReference type="NCBIfam" id="TIGR00549">
    <property type="entry name" value="mevalon_kin"/>
    <property type="match status" value="1"/>
</dbReference>
<dbReference type="InterPro" id="IPR020568">
    <property type="entry name" value="Ribosomal_Su5_D2-typ_SF"/>
</dbReference>
<dbReference type="InterPro" id="IPR006204">
    <property type="entry name" value="GHMP_kinase_N_dom"/>
</dbReference>
<dbReference type="RefSeq" id="WP_176964578.1">
    <property type="nucleotide sequence ID" value="NZ_CP058215.1"/>
</dbReference>
<dbReference type="GO" id="GO:0004496">
    <property type="term" value="F:mevalonate kinase activity"/>
    <property type="evidence" value="ECO:0007669"/>
    <property type="project" value="UniProtKB-UniRule"/>
</dbReference>
<keyword evidence="7 14" id="KW-0547">Nucleotide-binding</keyword>
<dbReference type="GO" id="GO:0000287">
    <property type="term" value="F:magnesium ion binding"/>
    <property type="evidence" value="ECO:0007669"/>
    <property type="project" value="UniProtKB-UniRule"/>
</dbReference>
<evidence type="ECO:0000313" key="18">
    <source>
        <dbReference type="Proteomes" id="UP000509594"/>
    </source>
</evidence>
<name>A0A7D5I831_9EURY</name>
<comment type="similarity">
    <text evidence="2 14">Belongs to the GHMP kinase family. Mevalonate kinase subfamily.</text>
</comment>
<evidence type="ECO:0000256" key="13">
    <source>
        <dbReference type="ARBA" id="ARBA00029438"/>
    </source>
</evidence>
<dbReference type="PROSITE" id="PS00627">
    <property type="entry name" value="GHMP_KINASES_ATP"/>
    <property type="match status" value="1"/>
</dbReference>
<dbReference type="PANTHER" id="PTHR43290:SF2">
    <property type="entry name" value="MEVALONATE KINASE"/>
    <property type="match status" value="1"/>
</dbReference>
<keyword evidence="11 14" id="KW-0443">Lipid metabolism</keyword>
<dbReference type="InterPro" id="IPR013750">
    <property type="entry name" value="GHMP_kinase_C_dom"/>
</dbReference>
<evidence type="ECO:0000256" key="7">
    <source>
        <dbReference type="ARBA" id="ARBA00022741"/>
    </source>
</evidence>
<keyword evidence="4 14" id="KW-0963">Cytoplasm</keyword>
<keyword evidence="6 14" id="KW-0808">Transferase</keyword>
<dbReference type="Gene3D" id="3.30.70.890">
    <property type="entry name" value="GHMP kinase, C-terminal domain"/>
    <property type="match status" value="1"/>
</dbReference>
<feature type="domain" description="GHMP kinase N-terminal" evidence="15">
    <location>
        <begin position="61"/>
        <end position="146"/>
    </location>
</feature>
<dbReference type="SUPFAM" id="SSF55060">
    <property type="entry name" value="GHMP Kinase, C-terminal domain"/>
    <property type="match status" value="1"/>
</dbReference>
<reference evidence="17 18" key="1">
    <citation type="submission" date="2020-06" db="EMBL/GenBank/DDBJ databases">
        <title>Methanolobus halotolerans sp. nov., isolated from a saline lake Tus in Siberia.</title>
        <authorList>
            <person name="Shen Y."/>
            <person name="Chen S.-C."/>
            <person name="Lai M.-C."/>
            <person name="Huang H.-H."/>
            <person name="Chiu H.-H."/>
            <person name="Tang S.-L."/>
            <person name="Rogozin D.Y."/>
            <person name="Degermendzhy A.G."/>
        </authorList>
    </citation>
    <scope>NUCLEOTIDE SEQUENCE [LARGE SCALE GENOMIC DNA]</scope>
    <source>
        <strain evidence="17 18">DSM 21339</strain>
    </source>
</reference>
<keyword evidence="12 14" id="KW-0414">Isoprene biosynthesis</keyword>
<dbReference type="Pfam" id="PF08544">
    <property type="entry name" value="GHMP_kinases_C"/>
    <property type="match status" value="1"/>
</dbReference>
<dbReference type="InterPro" id="IPR014721">
    <property type="entry name" value="Ribsml_uS5_D2-typ_fold_subgr"/>
</dbReference>
<protein>
    <recommendedName>
        <fullName evidence="3 14">Mevalonate kinase</fullName>
        <shortName evidence="14">MK</shortName>
        <shortName evidence="14">MVK</shortName>
        <ecNumber evidence="3 14">2.7.1.36</ecNumber>
    </recommendedName>
</protein>
<evidence type="ECO:0000256" key="12">
    <source>
        <dbReference type="ARBA" id="ARBA00023229"/>
    </source>
</evidence>
<evidence type="ECO:0000256" key="2">
    <source>
        <dbReference type="ARBA" id="ARBA00006495"/>
    </source>
</evidence>
<organism evidence="17 18">
    <name type="scientific">Methanolobus zinderi</name>
    <dbReference type="NCBI Taxonomy" id="536044"/>
    <lineage>
        <taxon>Archaea</taxon>
        <taxon>Methanobacteriati</taxon>
        <taxon>Methanobacteriota</taxon>
        <taxon>Stenosarchaea group</taxon>
        <taxon>Methanomicrobia</taxon>
        <taxon>Methanosarcinales</taxon>
        <taxon>Methanosarcinaceae</taxon>
        <taxon>Methanolobus</taxon>
    </lineage>
</organism>
<dbReference type="InterPro" id="IPR006203">
    <property type="entry name" value="GHMP_knse_ATP-bd_CS"/>
</dbReference>
<evidence type="ECO:0000256" key="5">
    <source>
        <dbReference type="ARBA" id="ARBA00022516"/>
    </source>
</evidence>
<dbReference type="Proteomes" id="UP000509594">
    <property type="component" value="Chromosome"/>
</dbReference>
<evidence type="ECO:0000259" key="16">
    <source>
        <dbReference type="Pfam" id="PF08544"/>
    </source>
</evidence>
<dbReference type="OrthoDB" id="19001at2157"/>
<dbReference type="PANTHER" id="PTHR43290">
    <property type="entry name" value="MEVALONATE KINASE"/>
    <property type="match status" value="1"/>
</dbReference>
<evidence type="ECO:0000256" key="8">
    <source>
        <dbReference type="ARBA" id="ARBA00022777"/>
    </source>
</evidence>
<keyword evidence="5 14" id="KW-0444">Lipid biosynthesis</keyword>
<proteinExistence type="inferred from homology"/>
<feature type="binding site" evidence="14">
    <location>
        <begin position="87"/>
        <end position="97"/>
    </location>
    <ligand>
        <name>ATP</name>
        <dbReference type="ChEBI" id="CHEBI:30616"/>
    </ligand>
</feature>
<dbReference type="GO" id="GO:0005829">
    <property type="term" value="C:cytosol"/>
    <property type="evidence" value="ECO:0007669"/>
    <property type="project" value="TreeGrafter"/>
</dbReference>
<evidence type="ECO:0000313" key="17">
    <source>
        <dbReference type="EMBL" id="QLC49522.1"/>
    </source>
</evidence>
<comment type="pathway">
    <text evidence="13 14">Isoprenoid biosynthesis; isopentenyl diphosphate biosynthesis via mevalonate pathway; isopentenyl diphosphate from (R)-mevalonate: step 1/3.</text>
</comment>
<keyword evidence="8 14" id="KW-0418">Kinase</keyword>
<evidence type="ECO:0000259" key="15">
    <source>
        <dbReference type="Pfam" id="PF00288"/>
    </source>
</evidence>
<dbReference type="EMBL" id="CP058215">
    <property type="protein sequence ID" value="QLC49522.1"/>
    <property type="molecule type" value="Genomic_DNA"/>
</dbReference>
<comment type="subcellular location">
    <subcellularLocation>
        <location evidence="1 14">Cytoplasm</location>
    </subcellularLocation>
</comment>
<dbReference type="InterPro" id="IPR022937">
    <property type="entry name" value="Mevalonate_kinase_arc"/>
</dbReference>
<evidence type="ECO:0000256" key="10">
    <source>
        <dbReference type="ARBA" id="ARBA00022842"/>
    </source>
</evidence>
<feature type="domain" description="GHMP kinase C-terminal" evidence="16">
    <location>
        <begin position="214"/>
        <end position="286"/>
    </location>
</feature>
<dbReference type="InterPro" id="IPR036554">
    <property type="entry name" value="GHMP_kinase_C_sf"/>
</dbReference>
<dbReference type="GeneID" id="55820856"/>
<comment type="function">
    <text evidence="14">Catalyzes the phosphorylation of (R)-mevalonate (MVA) to (R)-mevalonate 5-phosphate (MVAP). Functions in the mevalonate (MVA) pathway leading to isopentenyl diphosphate (IPP), a key precursor for the biosynthesis of isoprenoid compounds such as archaeal membrane lipids.</text>
</comment>
<evidence type="ECO:0000256" key="11">
    <source>
        <dbReference type="ARBA" id="ARBA00023098"/>
    </source>
</evidence>
<gene>
    <name evidence="14" type="primary">mvk</name>
    <name evidence="17" type="ORF">HWN40_04235</name>
</gene>
<keyword evidence="9 14" id="KW-0067">ATP-binding</keyword>
<comment type="subunit">
    <text evidence="14">Homodimer.</text>
</comment>
<feature type="active site" description="Proton acceptor" evidence="14">
    <location>
        <position position="138"/>
    </location>
</feature>
<dbReference type="HAMAP" id="MF_00217">
    <property type="entry name" value="Mevalonate_kinase"/>
    <property type="match status" value="1"/>
</dbReference>
<dbReference type="NCBIfam" id="NF003036">
    <property type="entry name" value="PRK03926.1"/>
    <property type="match status" value="1"/>
</dbReference>
<keyword evidence="10 14" id="KW-0460">Magnesium</keyword>
<dbReference type="UniPathway" id="UPA00057">
    <property type="reaction ID" value="UER00098"/>
</dbReference>
<evidence type="ECO:0000256" key="6">
    <source>
        <dbReference type="ARBA" id="ARBA00022679"/>
    </source>
</evidence>
<sequence length="302" mass="32013">MITCSAPGKVYLFGEHAVVYGQSAICCAIDLRTRVQAEEHDSIVIESVLGTTGLDQEVHPYVSRVIEKMKAFGNIRGVRIHIDSELPVGSGLGSSAAVTVASIQALNQLYSCGLQLEEVASMGHIIEREVQGNASPTDTYVSTMGGVVMIPERRRLNGLECSIIVGNTGKFSSTRELVANVAKLRQEFPDIIDPILNNIGRMSHLAEEHVNRYDYETMGKLMNVNQGLLDAIGVGGAELSELVYAARDAGAISAKITGAGGGGCMVALASKQDAGKIASAIRNKGAEAILTSNTQEGVRLEP</sequence>